<comment type="caution">
    <text evidence="9">The sequence shown here is derived from an EMBL/GenBank/DDBJ whole genome shotgun (WGS) entry which is preliminary data.</text>
</comment>
<evidence type="ECO:0000256" key="1">
    <source>
        <dbReference type="ARBA" id="ARBA00022723"/>
    </source>
</evidence>
<dbReference type="InterPro" id="IPR016035">
    <property type="entry name" value="Acyl_Trfase/lysoPLipase"/>
</dbReference>
<dbReference type="PROSITE" id="PS51635">
    <property type="entry name" value="PNPLA"/>
    <property type="match status" value="1"/>
</dbReference>
<accession>A0ABR4GZL5</accession>
<dbReference type="Proteomes" id="UP001610334">
    <property type="component" value="Unassembled WGS sequence"/>
</dbReference>
<keyword evidence="2" id="KW-0863">Zinc-finger</keyword>
<keyword evidence="1" id="KW-0479">Metal-binding</keyword>
<evidence type="ECO:0000256" key="7">
    <source>
        <dbReference type="PROSITE-ProRule" id="PRU01161"/>
    </source>
</evidence>
<feature type="short sequence motif" description="GXSXG" evidence="7">
    <location>
        <begin position="513"/>
        <end position="517"/>
    </location>
</feature>
<dbReference type="PROSITE" id="PS00518">
    <property type="entry name" value="ZF_RING_1"/>
    <property type="match status" value="1"/>
</dbReference>
<evidence type="ECO:0000256" key="3">
    <source>
        <dbReference type="ARBA" id="ARBA00022801"/>
    </source>
</evidence>
<dbReference type="GO" id="GO:0016787">
    <property type="term" value="F:hydrolase activity"/>
    <property type="evidence" value="ECO:0007669"/>
    <property type="project" value="UniProtKB-KW"/>
</dbReference>
<evidence type="ECO:0000313" key="10">
    <source>
        <dbReference type="Proteomes" id="UP001610334"/>
    </source>
</evidence>
<evidence type="ECO:0000256" key="6">
    <source>
        <dbReference type="ARBA" id="ARBA00023098"/>
    </source>
</evidence>
<evidence type="ECO:0000256" key="5">
    <source>
        <dbReference type="ARBA" id="ARBA00022963"/>
    </source>
</evidence>
<gene>
    <name evidence="9" type="ORF">BJX63DRAFT_435930</name>
</gene>
<keyword evidence="5 7" id="KW-0442">Lipid degradation</keyword>
<dbReference type="PANTHER" id="PTHR24185">
    <property type="entry name" value="CALCIUM-INDEPENDENT PHOSPHOLIPASE A2-GAMMA"/>
    <property type="match status" value="1"/>
</dbReference>
<keyword evidence="6 7" id="KW-0443">Lipid metabolism</keyword>
<dbReference type="CDD" id="cd07199">
    <property type="entry name" value="Pat17_PNPLA8_PNPLA9_like"/>
    <property type="match status" value="1"/>
</dbReference>
<dbReference type="InterPro" id="IPR002641">
    <property type="entry name" value="PNPLA_dom"/>
</dbReference>
<feature type="short sequence motif" description="DGA/G" evidence="7">
    <location>
        <begin position="679"/>
        <end position="681"/>
    </location>
</feature>
<dbReference type="InterPro" id="IPR017907">
    <property type="entry name" value="Znf_RING_CS"/>
</dbReference>
<dbReference type="GO" id="GO:0016740">
    <property type="term" value="F:transferase activity"/>
    <property type="evidence" value="ECO:0007669"/>
    <property type="project" value="UniProtKB-KW"/>
</dbReference>
<keyword evidence="10" id="KW-1185">Reference proteome</keyword>
<feature type="short sequence motif" description="GXGXXG" evidence="7">
    <location>
        <begin position="480"/>
        <end position="485"/>
    </location>
</feature>
<keyword evidence="9" id="KW-0808">Transferase</keyword>
<evidence type="ECO:0000259" key="8">
    <source>
        <dbReference type="PROSITE" id="PS51635"/>
    </source>
</evidence>
<keyword evidence="3 7" id="KW-0378">Hydrolase</keyword>
<evidence type="ECO:0000256" key="4">
    <source>
        <dbReference type="ARBA" id="ARBA00022833"/>
    </source>
</evidence>
<sequence>MAYCDHLAWLRHVQSERTGEITLEDTGRFIRIIKELPRPSTQTPQLALFIGTRAKDIALKEIFPQNNLRRRGERENINLRLETTSLNSDAPLLFADSSPFVRNPTDRSQVICHETLAYSACWKPEGHSLIDIVYNRLLFLFSDVVCVFADDFSSLDALAMRLVLWAEIGSSQKSAVMRPRLLIITTEDCQQDRARTLLEVIQPYSEILGACFSSTKIIQLAGPYLSPTAKHQNLRDEIRRQRQETLAVRQKHCMLFCAEHLAEFFRRAVLHTAMTTKEHFCHITAARGENKPGNDFTNHLVRFLDLAREHKTPFHSVASYIASSILMDAYPPRMHVFTIDSIFREIYELYCTRALIISYGNICMPQMRNEIQQLCYQHFDEIRGCNIPASKFHWQKIRSLHPSLALFRNNRTCLYCLRRLPEYHLSCGHSVCQECLIVFGVPVSGREQRWSLQCIFDDDGEALVDVKPKTAGVRAISIDGGGSRGVTPLEFLKGLQETLLDCPLHEMVDIACGSSSGGLITLAKFHLHWPVDLCAKTFESLAIRCFQGSKSMLGLLKSAFNYVVTDAIYNESTLESSLKATYGSDRAFFAHVPDTVQGVKVAVTAMTHRRQRAVFTNYNASDDVLQEGATDLVAQTRGYFAIRPKRVPEEPLLWQVARATSAAPIFFKPMELDIGDFWDGALGFPNPSDLAGLVRNRSAENPRIHVLVY</sequence>
<dbReference type="SUPFAM" id="SSF52151">
    <property type="entry name" value="FabD/lysophospholipase-like"/>
    <property type="match status" value="1"/>
</dbReference>
<feature type="active site" description="Nucleophile" evidence="7">
    <location>
        <position position="515"/>
    </location>
</feature>
<keyword evidence="4" id="KW-0862">Zinc</keyword>
<reference evidence="9 10" key="1">
    <citation type="submission" date="2024-07" db="EMBL/GenBank/DDBJ databases">
        <title>Section-level genome sequencing and comparative genomics of Aspergillus sections Usti and Cavernicolus.</title>
        <authorList>
            <consortium name="Lawrence Berkeley National Laboratory"/>
            <person name="Nybo J.L."/>
            <person name="Vesth T.C."/>
            <person name="Theobald S."/>
            <person name="Frisvad J.C."/>
            <person name="Larsen T.O."/>
            <person name="Kjaerboelling I."/>
            <person name="Rothschild-Mancinelli K."/>
            <person name="Lyhne E.K."/>
            <person name="Kogle M.E."/>
            <person name="Barry K."/>
            <person name="Clum A."/>
            <person name="Na H."/>
            <person name="Ledsgaard L."/>
            <person name="Lin J."/>
            <person name="Lipzen A."/>
            <person name="Kuo A."/>
            <person name="Riley R."/>
            <person name="Mondo S."/>
            <person name="Labutti K."/>
            <person name="Haridas S."/>
            <person name="Pangalinan J."/>
            <person name="Salamov A.A."/>
            <person name="Simmons B.A."/>
            <person name="Magnuson J.K."/>
            <person name="Chen J."/>
            <person name="Drula E."/>
            <person name="Henrissat B."/>
            <person name="Wiebenga A."/>
            <person name="Lubbers R.J."/>
            <person name="Gomes A.C."/>
            <person name="Makela M.R."/>
            <person name="Stajich J."/>
            <person name="Grigoriev I.V."/>
            <person name="Mortensen U.H."/>
            <person name="De Vries R.P."/>
            <person name="Baker S.E."/>
            <person name="Andersen M.R."/>
        </authorList>
    </citation>
    <scope>NUCLEOTIDE SEQUENCE [LARGE SCALE GENOMIC DNA]</scope>
    <source>
        <strain evidence="9 10">CBS 588.65</strain>
    </source>
</reference>
<name>A0ABR4GZL5_9EURO</name>
<dbReference type="EMBL" id="JBFXLT010000107">
    <property type="protein sequence ID" value="KAL2808644.1"/>
    <property type="molecule type" value="Genomic_DNA"/>
</dbReference>
<evidence type="ECO:0000256" key="2">
    <source>
        <dbReference type="ARBA" id="ARBA00022771"/>
    </source>
</evidence>
<evidence type="ECO:0000313" key="9">
    <source>
        <dbReference type="EMBL" id="KAL2808644.1"/>
    </source>
</evidence>
<dbReference type="Pfam" id="PF01734">
    <property type="entry name" value="Patatin"/>
    <property type="match status" value="1"/>
</dbReference>
<organism evidence="9 10">
    <name type="scientific">Aspergillus granulosus</name>
    <dbReference type="NCBI Taxonomy" id="176169"/>
    <lineage>
        <taxon>Eukaryota</taxon>
        <taxon>Fungi</taxon>
        <taxon>Dikarya</taxon>
        <taxon>Ascomycota</taxon>
        <taxon>Pezizomycotina</taxon>
        <taxon>Eurotiomycetes</taxon>
        <taxon>Eurotiomycetidae</taxon>
        <taxon>Eurotiales</taxon>
        <taxon>Aspergillaceae</taxon>
        <taxon>Aspergillus</taxon>
        <taxon>Aspergillus subgen. Nidulantes</taxon>
    </lineage>
</organism>
<dbReference type="PANTHER" id="PTHR24185:SF1">
    <property type="entry name" value="CALCIUM-INDEPENDENT PHOSPHOLIPASE A2-GAMMA"/>
    <property type="match status" value="1"/>
</dbReference>
<proteinExistence type="predicted"/>
<feature type="active site" description="Proton acceptor" evidence="7">
    <location>
        <position position="679"/>
    </location>
</feature>
<protein>
    <submittedName>
        <fullName evidence="9">Acyl transferase/acyl hydrolase/lysophospholipase</fullName>
    </submittedName>
</protein>
<feature type="domain" description="PNPLA" evidence="8">
    <location>
        <begin position="476"/>
        <end position="692"/>
    </location>
</feature>
<dbReference type="Gene3D" id="3.40.1090.10">
    <property type="entry name" value="Cytosolic phospholipase A2 catalytic domain"/>
    <property type="match status" value="1"/>
</dbReference>